<keyword evidence="2" id="KW-1185">Reference proteome</keyword>
<protein>
    <submittedName>
        <fullName evidence="1">Uncharacterized protein</fullName>
    </submittedName>
</protein>
<organism evidence="1 2">
    <name type="scientific">Namhaeicola litoreus</name>
    <dbReference type="NCBI Taxonomy" id="1052145"/>
    <lineage>
        <taxon>Bacteria</taxon>
        <taxon>Pseudomonadati</taxon>
        <taxon>Bacteroidota</taxon>
        <taxon>Flavobacteriia</taxon>
        <taxon>Flavobacteriales</taxon>
        <taxon>Flavobacteriaceae</taxon>
        <taxon>Namhaeicola</taxon>
    </lineage>
</organism>
<sequence>MMKKRICIYPQDVEIITGKSERYGRKVIKTIKDNLKKEKHQLVTVEEFCNYMGLDISRVEGLIH</sequence>
<accession>A0ABW3Y2W1</accession>
<proteinExistence type="predicted"/>
<reference evidence="2" key="1">
    <citation type="journal article" date="2019" name="Int. J. Syst. Evol. Microbiol.">
        <title>The Global Catalogue of Microorganisms (GCM) 10K type strain sequencing project: providing services to taxonomists for standard genome sequencing and annotation.</title>
        <authorList>
            <consortium name="The Broad Institute Genomics Platform"/>
            <consortium name="The Broad Institute Genome Sequencing Center for Infectious Disease"/>
            <person name="Wu L."/>
            <person name="Ma J."/>
        </authorList>
    </citation>
    <scope>NUCLEOTIDE SEQUENCE [LARGE SCALE GENOMIC DNA]</scope>
    <source>
        <strain evidence="2">CCUG 61485</strain>
    </source>
</reference>
<dbReference type="Proteomes" id="UP001597201">
    <property type="component" value="Unassembled WGS sequence"/>
</dbReference>
<dbReference type="EMBL" id="JBHTMY010000003">
    <property type="protein sequence ID" value="MFD1316187.1"/>
    <property type="molecule type" value="Genomic_DNA"/>
</dbReference>
<evidence type="ECO:0000313" key="1">
    <source>
        <dbReference type="EMBL" id="MFD1316187.1"/>
    </source>
</evidence>
<dbReference type="RefSeq" id="WP_377178997.1">
    <property type="nucleotide sequence ID" value="NZ_JBHTMY010000003.1"/>
</dbReference>
<evidence type="ECO:0000313" key="2">
    <source>
        <dbReference type="Proteomes" id="UP001597201"/>
    </source>
</evidence>
<name>A0ABW3Y2W1_9FLAO</name>
<gene>
    <name evidence="1" type="ORF">ACFQ39_11205</name>
</gene>
<comment type="caution">
    <text evidence="1">The sequence shown here is derived from an EMBL/GenBank/DDBJ whole genome shotgun (WGS) entry which is preliminary data.</text>
</comment>